<evidence type="ECO:0000313" key="2">
    <source>
        <dbReference type="EMBL" id="KAL2809322.1"/>
    </source>
</evidence>
<evidence type="ECO:0000256" key="1">
    <source>
        <dbReference type="SAM" id="MobiDB-lite"/>
    </source>
</evidence>
<reference evidence="2 3" key="1">
    <citation type="submission" date="2024-07" db="EMBL/GenBank/DDBJ databases">
        <title>Section-level genome sequencing and comparative genomics of Aspergillus sections Usti and Cavernicolus.</title>
        <authorList>
            <consortium name="Lawrence Berkeley National Laboratory"/>
            <person name="Nybo J.L."/>
            <person name="Vesth T.C."/>
            <person name="Theobald S."/>
            <person name="Frisvad J.C."/>
            <person name="Larsen T.O."/>
            <person name="Kjaerboelling I."/>
            <person name="Rothschild-Mancinelli K."/>
            <person name="Lyhne E.K."/>
            <person name="Kogle M.E."/>
            <person name="Barry K."/>
            <person name="Clum A."/>
            <person name="Na H."/>
            <person name="Ledsgaard L."/>
            <person name="Lin J."/>
            <person name="Lipzen A."/>
            <person name="Kuo A."/>
            <person name="Riley R."/>
            <person name="Mondo S."/>
            <person name="Labutti K."/>
            <person name="Haridas S."/>
            <person name="Pangalinan J."/>
            <person name="Salamov A.A."/>
            <person name="Simmons B.A."/>
            <person name="Magnuson J.K."/>
            <person name="Chen J."/>
            <person name="Drula E."/>
            <person name="Henrissat B."/>
            <person name="Wiebenga A."/>
            <person name="Lubbers R.J."/>
            <person name="Gomes A.C."/>
            <person name="Makela M.R."/>
            <person name="Stajich J."/>
            <person name="Grigoriev I.V."/>
            <person name="Mortensen U.H."/>
            <person name="De Vries R.P."/>
            <person name="Baker S.E."/>
            <person name="Andersen M.R."/>
        </authorList>
    </citation>
    <scope>NUCLEOTIDE SEQUENCE [LARGE SCALE GENOMIC DNA]</scope>
    <source>
        <strain evidence="2 3">CBS 588.65</strain>
    </source>
</reference>
<accession>A0ABR4H366</accession>
<comment type="caution">
    <text evidence="2">The sequence shown here is derived from an EMBL/GenBank/DDBJ whole genome shotgun (WGS) entry which is preliminary data.</text>
</comment>
<keyword evidence="3" id="KW-1185">Reference proteome</keyword>
<protein>
    <submittedName>
        <fullName evidence="2">Uncharacterized protein</fullName>
    </submittedName>
</protein>
<feature type="compositionally biased region" description="Polar residues" evidence="1">
    <location>
        <begin position="34"/>
        <end position="62"/>
    </location>
</feature>
<feature type="region of interest" description="Disordered" evidence="1">
    <location>
        <begin position="1"/>
        <end position="108"/>
    </location>
</feature>
<organism evidence="2 3">
    <name type="scientific">Aspergillus granulosus</name>
    <dbReference type="NCBI Taxonomy" id="176169"/>
    <lineage>
        <taxon>Eukaryota</taxon>
        <taxon>Fungi</taxon>
        <taxon>Dikarya</taxon>
        <taxon>Ascomycota</taxon>
        <taxon>Pezizomycotina</taxon>
        <taxon>Eurotiomycetes</taxon>
        <taxon>Eurotiomycetidae</taxon>
        <taxon>Eurotiales</taxon>
        <taxon>Aspergillaceae</taxon>
        <taxon>Aspergillus</taxon>
        <taxon>Aspergillus subgen. Nidulantes</taxon>
    </lineage>
</organism>
<sequence length="108" mass="11627">MPTGKPNPNIHSENPGSFTEQFNQNVDYTRDKSQSQSQGKATAGSQSQWHQGLRSTLLNPTADSFGAQEPTKQVSIDSTNAGVDHSKSSYHFTAANLAHPSDRAGPDE</sequence>
<proteinExistence type="predicted"/>
<feature type="compositionally biased region" description="Polar residues" evidence="1">
    <location>
        <begin position="9"/>
        <end position="27"/>
    </location>
</feature>
<evidence type="ECO:0000313" key="3">
    <source>
        <dbReference type="Proteomes" id="UP001610334"/>
    </source>
</evidence>
<name>A0ABR4H366_9EURO</name>
<dbReference type="Proteomes" id="UP001610334">
    <property type="component" value="Unassembled WGS sequence"/>
</dbReference>
<dbReference type="EMBL" id="JBFXLT010000091">
    <property type="protein sequence ID" value="KAL2809322.1"/>
    <property type="molecule type" value="Genomic_DNA"/>
</dbReference>
<feature type="compositionally biased region" description="Polar residues" evidence="1">
    <location>
        <begin position="70"/>
        <end position="81"/>
    </location>
</feature>
<gene>
    <name evidence="2" type="ORF">BJX63DRAFT_435285</name>
</gene>